<protein>
    <recommendedName>
        <fullName evidence="4">DNA-binding protein</fullName>
    </recommendedName>
</protein>
<dbReference type="RefSeq" id="WP_344613301.1">
    <property type="nucleotide sequence ID" value="NZ_BAAARV010000025.1"/>
</dbReference>
<evidence type="ECO:0000256" key="1">
    <source>
        <dbReference type="SAM" id="MobiDB-lite"/>
    </source>
</evidence>
<gene>
    <name evidence="2" type="ORF">GCM10010170_033510</name>
</gene>
<evidence type="ECO:0000313" key="3">
    <source>
        <dbReference type="Proteomes" id="UP001501444"/>
    </source>
</evidence>
<feature type="region of interest" description="Disordered" evidence="1">
    <location>
        <begin position="61"/>
        <end position="89"/>
    </location>
</feature>
<proteinExistence type="predicted"/>
<evidence type="ECO:0008006" key="4">
    <source>
        <dbReference type="Google" id="ProtNLM"/>
    </source>
</evidence>
<organism evidence="2 3">
    <name type="scientific">Dactylosporangium salmoneum</name>
    <dbReference type="NCBI Taxonomy" id="53361"/>
    <lineage>
        <taxon>Bacteria</taxon>
        <taxon>Bacillati</taxon>
        <taxon>Actinomycetota</taxon>
        <taxon>Actinomycetes</taxon>
        <taxon>Micromonosporales</taxon>
        <taxon>Micromonosporaceae</taxon>
        <taxon>Dactylosporangium</taxon>
    </lineage>
</organism>
<dbReference type="Proteomes" id="UP001501444">
    <property type="component" value="Unassembled WGS sequence"/>
</dbReference>
<accession>A0ABP5T6R7</accession>
<name>A0ABP5T6R7_9ACTN</name>
<evidence type="ECO:0000313" key="2">
    <source>
        <dbReference type="EMBL" id="GAA2346608.1"/>
    </source>
</evidence>
<feature type="compositionally biased region" description="Basic and acidic residues" evidence="1">
    <location>
        <begin position="61"/>
        <end position="71"/>
    </location>
</feature>
<dbReference type="EMBL" id="BAAARV010000025">
    <property type="protein sequence ID" value="GAA2346608.1"/>
    <property type="molecule type" value="Genomic_DNA"/>
</dbReference>
<keyword evidence="3" id="KW-1185">Reference proteome</keyword>
<feature type="compositionally biased region" description="Basic residues" evidence="1">
    <location>
        <begin position="72"/>
        <end position="81"/>
    </location>
</feature>
<sequence length="89" mass="10028">MLLTMEEVMGAHEIGQMLGVSRQRVQQITARPDFPAPAWTLAMGKAWLAVDVRAWVREHRTDLAEHPEAAPRRRPVKRTPRKAGPPPAE</sequence>
<reference evidence="3" key="1">
    <citation type="journal article" date="2019" name="Int. J. Syst. Evol. Microbiol.">
        <title>The Global Catalogue of Microorganisms (GCM) 10K type strain sequencing project: providing services to taxonomists for standard genome sequencing and annotation.</title>
        <authorList>
            <consortium name="The Broad Institute Genomics Platform"/>
            <consortium name="The Broad Institute Genome Sequencing Center for Infectious Disease"/>
            <person name="Wu L."/>
            <person name="Ma J."/>
        </authorList>
    </citation>
    <scope>NUCLEOTIDE SEQUENCE [LARGE SCALE GENOMIC DNA]</scope>
    <source>
        <strain evidence="3">JCM 3272</strain>
    </source>
</reference>
<comment type="caution">
    <text evidence="2">The sequence shown here is derived from an EMBL/GenBank/DDBJ whole genome shotgun (WGS) entry which is preliminary data.</text>
</comment>